<evidence type="ECO:0000256" key="3">
    <source>
        <dbReference type="ARBA" id="ARBA00022989"/>
    </source>
</evidence>
<name>A0A9P6AEC1_9AGAM</name>
<dbReference type="PANTHER" id="PTHR10783:SF46">
    <property type="entry name" value="PROTEIN ERD1 HOMOLOG 2"/>
    <property type="match status" value="1"/>
</dbReference>
<evidence type="ECO:0000256" key="6">
    <source>
        <dbReference type="SAM" id="Phobius"/>
    </source>
</evidence>
<dbReference type="InterPro" id="IPR004342">
    <property type="entry name" value="EXS_C"/>
</dbReference>
<accession>A0A9P6AEC1</accession>
<keyword evidence="4 6" id="KW-0472">Membrane</keyword>
<feature type="non-terminal residue" evidence="8">
    <location>
        <position position="1"/>
    </location>
</feature>
<feature type="region of interest" description="Disordered" evidence="5">
    <location>
        <begin position="274"/>
        <end position="337"/>
    </location>
</feature>
<evidence type="ECO:0000313" key="9">
    <source>
        <dbReference type="Proteomes" id="UP000886523"/>
    </source>
</evidence>
<comment type="subcellular location">
    <subcellularLocation>
        <location evidence="1">Membrane</location>
        <topology evidence="1">Multi-pass membrane protein</topology>
    </subcellularLocation>
</comment>
<dbReference type="PANTHER" id="PTHR10783">
    <property type="entry name" value="XENOTROPIC AND POLYTROPIC RETROVIRUS RECEPTOR 1-RELATED"/>
    <property type="match status" value="1"/>
</dbReference>
<keyword evidence="3 6" id="KW-1133">Transmembrane helix</keyword>
<dbReference type="Proteomes" id="UP000886523">
    <property type="component" value="Unassembled WGS sequence"/>
</dbReference>
<feature type="compositionally biased region" description="Polar residues" evidence="5">
    <location>
        <begin position="293"/>
        <end position="306"/>
    </location>
</feature>
<reference evidence="8" key="1">
    <citation type="journal article" date="2020" name="Nat. Commun.">
        <title>Large-scale genome sequencing of mycorrhizal fungi provides insights into the early evolution of symbiotic traits.</title>
        <authorList>
            <person name="Miyauchi S."/>
            <person name="Kiss E."/>
            <person name="Kuo A."/>
            <person name="Drula E."/>
            <person name="Kohler A."/>
            <person name="Sanchez-Garcia M."/>
            <person name="Morin E."/>
            <person name="Andreopoulos B."/>
            <person name="Barry K.W."/>
            <person name="Bonito G."/>
            <person name="Buee M."/>
            <person name="Carver A."/>
            <person name="Chen C."/>
            <person name="Cichocki N."/>
            <person name="Clum A."/>
            <person name="Culley D."/>
            <person name="Crous P.W."/>
            <person name="Fauchery L."/>
            <person name="Girlanda M."/>
            <person name="Hayes R.D."/>
            <person name="Keri Z."/>
            <person name="LaButti K."/>
            <person name="Lipzen A."/>
            <person name="Lombard V."/>
            <person name="Magnuson J."/>
            <person name="Maillard F."/>
            <person name="Murat C."/>
            <person name="Nolan M."/>
            <person name="Ohm R.A."/>
            <person name="Pangilinan J."/>
            <person name="Pereira M.F."/>
            <person name="Perotto S."/>
            <person name="Peter M."/>
            <person name="Pfister S."/>
            <person name="Riley R."/>
            <person name="Sitrit Y."/>
            <person name="Stielow J.B."/>
            <person name="Szollosi G."/>
            <person name="Zifcakova L."/>
            <person name="Stursova M."/>
            <person name="Spatafora J.W."/>
            <person name="Tedersoo L."/>
            <person name="Vaario L.M."/>
            <person name="Yamada A."/>
            <person name="Yan M."/>
            <person name="Wang P."/>
            <person name="Xu J."/>
            <person name="Bruns T."/>
            <person name="Baldrian P."/>
            <person name="Vilgalys R."/>
            <person name="Dunand C."/>
            <person name="Henrissat B."/>
            <person name="Grigoriev I.V."/>
            <person name="Hibbett D."/>
            <person name="Nagy L.G."/>
            <person name="Martin F.M."/>
        </authorList>
    </citation>
    <scope>NUCLEOTIDE SEQUENCE</scope>
    <source>
        <strain evidence="8">UP504</strain>
    </source>
</reference>
<keyword evidence="2 6" id="KW-0812">Transmembrane</keyword>
<evidence type="ECO:0000256" key="2">
    <source>
        <dbReference type="ARBA" id="ARBA00022692"/>
    </source>
</evidence>
<proteinExistence type="predicted"/>
<protein>
    <recommendedName>
        <fullName evidence="7">EXS domain-containing protein</fullName>
    </recommendedName>
</protein>
<feature type="transmembrane region" description="Helical" evidence="6">
    <location>
        <begin position="358"/>
        <end position="375"/>
    </location>
</feature>
<evidence type="ECO:0000313" key="8">
    <source>
        <dbReference type="EMBL" id="KAF9503775.1"/>
    </source>
</evidence>
<evidence type="ECO:0000256" key="4">
    <source>
        <dbReference type="ARBA" id="ARBA00023136"/>
    </source>
</evidence>
<gene>
    <name evidence="8" type="ORF">BS47DRAFT_1355890</name>
</gene>
<dbReference type="Pfam" id="PF03124">
    <property type="entry name" value="EXS"/>
    <property type="match status" value="1"/>
</dbReference>
<feature type="domain" description="EXS" evidence="7">
    <location>
        <begin position="152"/>
        <end position="433"/>
    </location>
</feature>
<evidence type="ECO:0000256" key="5">
    <source>
        <dbReference type="SAM" id="MobiDB-lite"/>
    </source>
</evidence>
<dbReference type="OrthoDB" id="2159384at2759"/>
<dbReference type="EMBL" id="MU129302">
    <property type="protein sequence ID" value="KAF9503775.1"/>
    <property type="molecule type" value="Genomic_DNA"/>
</dbReference>
<evidence type="ECO:0000256" key="1">
    <source>
        <dbReference type="ARBA" id="ARBA00004141"/>
    </source>
</evidence>
<dbReference type="PROSITE" id="PS51380">
    <property type="entry name" value="EXS"/>
    <property type="match status" value="1"/>
</dbReference>
<sequence>SHSPPLSCSLPHRVGGLCWATNLHSLEALGIDTLHPSLPSSLYGRQYMPHNISSSSYAHSLHPPIYRLLFRGDLDAYKLIPIITWLGVIAATMVPVSTVLQAQRSLLYRNQPVHFADVIAADILTSFAKVLGDIWLSIVILAPGGTLRSAPKSHPISEIAIPLLMSFPYFIRFRQCIVDYLGSNRRSQRPLYNAIKYATAFPVILLSAGQRPGVVEQDAFTDGSWNPLFRFWVLAVFINSGYSFWWDPGIWNSLTRKLASQSQPAEAETMLIDFRSPSPIPPQQTHDHAHALKTSNPLTSPSSATFRPTGRSPTASLSSSSSSIDGSGALSSSSPFLPRTSPPKHPFGLRRRLLFRPYLVYYAALLLNLVLRFTWSLKLSSHLHGVAELESGLLRRWMWVFFRVEWEVIRLEDDSETTNDIVRPTDSRCSCGE</sequence>
<feature type="compositionally biased region" description="Low complexity" evidence="5">
    <location>
        <begin position="312"/>
        <end position="335"/>
    </location>
</feature>
<dbReference type="AlphaFoldDB" id="A0A9P6AEC1"/>
<keyword evidence="9" id="KW-1185">Reference proteome</keyword>
<dbReference type="GO" id="GO:0016020">
    <property type="term" value="C:membrane"/>
    <property type="evidence" value="ECO:0007669"/>
    <property type="project" value="UniProtKB-SubCell"/>
</dbReference>
<comment type="caution">
    <text evidence="8">The sequence shown here is derived from an EMBL/GenBank/DDBJ whole genome shotgun (WGS) entry which is preliminary data.</text>
</comment>
<feature type="transmembrane region" description="Helical" evidence="6">
    <location>
        <begin position="79"/>
        <end position="100"/>
    </location>
</feature>
<evidence type="ECO:0000259" key="7">
    <source>
        <dbReference type="PROSITE" id="PS51380"/>
    </source>
</evidence>
<dbReference type="GO" id="GO:0005737">
    <property type="term" value="C:cytoplasm"/>
    <property type="evidence" value="ECO:0007669"/>
    <property type="project" value="TreeGrafter"/>
</dbReference>
<organism evidence="8 9">
    <name type="scientific">Hydnum rufescens UP504</name>
    <dbReference type="NCBI Taxonomy" id="1448309"/>
    <lineage>
        <taxon>Eukaryota</taxon>
        <taxon>Fungi</taxon>
        <taxon>Dikarya</taxon>
        <taxon>Basidiomycota</taxon>
        <taxon>Agaricomycotina</taxon>
        <taxon>Agaricomycetes</taxon>
        <taxon>Cantharellales</taxon>
        <taxon>Hydnaceae</taxon>
        <taxon>Hydnum</taxon>
    </lineage>
</organism>